<gene>
    <name evidence="1" type="ORF">GUITHDRAFT_115777</name>
</gene>
<keyword evidence="3" id="KW-1185">Reference proteome</keyword>
<accession>L1IQ52</accession>
<dbReference type="Proteomes" id="UP000011087">
    <property type="component" value="Unassembled WGS sequence"/>
</dbReference>
<dbReference type="EMBL" id="JH993052">
    <property type="protein sequence ID" value="EKX38014.1"/>
    <property type="molecule type" value="Genomic_DNA"/>
</dbReference>
<dbReference type="RefSeq" id="XP_005824994.1">
    <property type="nucleotide sequence ID" value="XM_005824937.1"/>
</dbReference>
<dbReference type="PaxDb" id="55529-EKX38014"/>
<dbReference type="KEGG" id="gtt:GUITHDRAFT_115777"/>
<dbReference type="EnsemblProtists" id="EKX38014">
    <property type="protein sequence ID" value="EKX38014"/>
    <property type="gene ID" value="GUITHDRAFT_115777"/>
</dbReference>
<dbReference type="AlphaFoldDB" id="L1IQ52"/>
<evidence type="ECO:0000313" key="3">
    <source>
        <dbReference type="Proteomes" id="UP000011087"/>
    </source>
</evidence>
<proteinExistence type="predicted"/>
<name>L1IQ52_GUITC</name>
<reference evidence="2" key="3">
    <citation type="submission" date="2016-03" db="UniProtKB">
        <authorList>
            <consortium name="EnsemblProtists"/>
        </authorList>
    </citation>
    <scope>IDENTIFICATION</scope>
</reference>
<dbReference type="GeneID" id="17294801"/>
<reference evidence="3" key="2">
    <citation type="submission" date="2012-11" db="EMBL/GenBank/DDBJ databases">
        <authorList>
            <person name="Kuo A."/>
            <person name="Curtis B.A."/>
            <person name="Tanifuji G."/>
            <person name="Burki F."/>
            <person name="Gruber A."/>
            <person name="Irimia M."/>
            <person name="Maruyama S."/>
            <person name="Arias M.C."/>
            <person name="Ball S.G."/>
            <person name="Gile G.H."/>
            <person name="Hirakawa Y."/>
            <person name="Hopkins J.F."/>
            <person name="Rensing S.A."/>
            <person name="Schmutz J."/>
            <person name="Symeonidi A."/>
            <person name="Elias M."/>
            <person name="Eveleigh R.J."/>
            <person name="Herman E.K."/>
            <person name="Klute M.J."/>
            <person name="Nakayama T."/>
            <person name="Obornik M."/>
            <person name="Reyes-Prieto A."/>
            <person name="Armbrust E.V."/>
            <person name="Aves S.J."/>
            <person name="Beiko R.G."/>
            <person name="Coutinho P."/>
            <person name="Dacks J.B."/>
            <person name="Durnford D.G."/>
            <person name="Fast N.M."/>
            <person name="Green B.R."/>
            <person name="Grisdale C."/>
            <person name="Hempe F."/>
            <person name="Henrissat B."/>
            <person name="Hoppner M.P."/>
            <person name="Ishida K.-I."/>
            <person name="Kim E."/>
            <person name="Koreny L."/>
            <person name="Kroth P.G."/>
            <person name="Liu Y."/>
            <person name="Malik S.-B."/>
            <person name="Maier U.G."/>
            <person name="McRose D."/>
            <person name="Mock T."/>
            <person name="Neilson J.A."/>
            <person name="Onodera N.T."/>
            <person name="Poole A.M."/>
            <person name="Pritham E.J."/>
            <person name="Richards T.A."/>
            <person name="Rocap G."/>
            <person name="Roy S.W."/>
            <person name="Sarai C."/>
            <person name="Schaack S."/>
            <person name="Shirato S."/>
            <person name="Slamovits C.H."/>
            <person name="Spencer D.F."/>
            <person name="Suzuki S."/>
            <person name="Worden A.Z."/>
            <person name="Zauner S."/>
            <person name="Barry K."/>
            <person name="Bell C."/>
            <person name="Bharti A.K."/>
            <person name="Crow J.A."/>
            <person name="Grimwood J."/>
            <person name="Kramer R."/>
            <person name="Lindquist E."/>
            <person name="Lucas S."/>
            <person name="Salamov A."/>
            <person name="McFadden G.I."/>
            <person name="Lane C.E."/>
            <person name="Keeling P.J."/>
            <person name="Gray M.W."/>
            <person name="Grigoriev I.V."/>
            <person name="Archibald J.M."/>
        </authorList>
    </citation>
    <scope>NUCLEOTIDE SEQUENCE</scope>
    <source>
        <strain evidence="3">CCMP2712</strain>
    </source>
</reference>
<organism evidence="1">
    <name type="scientific">Guillardia theta (strain CCMP2712)</name>
    <name type="common">Cryptophyte</name>
    <dbReference type="NCBI Taxonomy" id="905079"/>
    <lineage>
        <taxon>Eukaryota</taxon>
        <taxon>Cryptophyceae</taxon>
        <taxon>Pyrenomonadales</taxon>
        <taxon>Geminigeraceae</taxon>
        <taxon>Guillardia</taxon>
    </lineage>
</organism>
<protein>
    <submittedName>
        <fullName evidence="1 2">Uncharacterized protein</fullName>
    </submittedName>
</protein>
<reference evidence="1 3" key="1">
    <citation type="journal article" date="2012" name="Nature">
        <title>Algal genomes reveal evolutionary mosaicism and the fate of nucleomorphs.</title>
        <authorList>
            <consortium name="DOE Joint Genome Institute"/>
            <person name="Curtis B.A."/>
            <person name="Tanifuji G."/>
            <person name="Burki F."/>
            <person name="Gruber A."/>
            <person name="Irimia M."/>
            <person name="Maruyama S."/>
            <person name="Arias M.C."/>
            <person name="Ball S.G."/>
            <person name="Gile G.H."/>
            <person name="Hirakawa Y."/>
            <person name="Hopkins J.F."/>
            <person name="Kuo A."/>
            <person name="Rensing S.A."/>
            <person name="Schmutz J."/>
            <person name="Symeonidi A."/>
            <person name="Elias M."/>
            <person name="Eveleigh R.J."/>
            <person name="Herman E.K."/>
            <person name="Klute M.J."/>
            <person name="Nakayama T."/>
            <person name="Obornik M."/>
            <person name="Reyes-Prieto A."/>
            <person name="Armbrust E.V."/>
            <person name="Aves S.J."/>
            <person name="Beiko R.G."/>
            <person name="Coutinho P."/>
            <person name="Dacks J.B."/>
            <person name="Durnford D.G."/>
            <person name="Fast N.M."/>
            <person name="Green B.R."/>
            <person name="Grisdale C.J."/>
            <person name="Hempel F."/>
            <person name="Henrissat B."/>
            <person name="Hoppner M.P."/>
            <person name="Ishida K."/>
            <person name="Kim E."/>
            <person name="Koreny L."/>
            <person name="Kroth P.G."/>
            <person name="Liu Y."/>
            <person name="Malik S.B."/>
            <person name="Maier U.G."/>
            <person name="McRose D."/>
            <person name="Mock T."/>
            <person name="Neilson J.A."/>
            <person name="Onodera N.T."/>
            <person name="Poole A.M."/>
            <person name="Pritham E.J."/>
            <person name="Richards T.A."/>
            <person name="Rocap G."/>
            <person name="Roy S.W."/>
            <person name="Sarai C."/>
            <person name="Schaack S."/>
            <person name="Shirato S."/>
            <person name="Slamovits C.H."/>
            <person name="Spencer D.F."/>
            <person name="Suzuki S."/>
            <person name="Worden A.Z."/>
            <person name="Zauner S."/>
            <person name="Barry K."/>
            <person name="Bell C."/>
            <person name="Bharti A.K."/>
            <person name="Crow J.A."/>
            <person name="Grimwood J."/>
            <person name="Kramer R."/>
            <person name="Lindquist E."/>
            <person name="Lucas S."/>
            <person name="Salamov A."/>
            <person name="McFadden G.I."/>
            <person name="Lane C.E."/>
            <person name="Keeling P.J."/>
            <person name="Gray M.W."/>
            <person name="Grigoriev I.V."/>
            <person name="Archibald J.M."/>
        </authorList>
    </citation>
    <scope>NUCLEOTIDE SEQUENCE</scope>
    <source>
        <strain evidence="1 3">CCMP2712</strain>
    </source>
</reference>
<sequence>MWVRTYNFSNTSLGVECDGWVDKLDWSYNFTLIAGPVPQCVKRDPLAEIDVCLQGFNGTLTQVPVNGRATFTDLVIWHNL</sequence>
<evidence type="ECO:0000313" key="1">
    <source>
        <dbReference type="EMBL" id="EKX38014.1"/>
    </source>
</evidence>
<evidence type="ECO:0000313" key="2">
    <source>
        <dbReference type="EnsemblProtists" id="EKX38014"/>
    </source>
</evidence>
<dbReference type="HOGENOM" id="CLU_2594879_0_0_1"/>